<reference evidence="2" key="1">
    <citation type="submission" date="2016-04" db="EMBL/GenBank/DDBJ databases">
        <authorList>
            <person name="Evans L.H."/>
            <person name="Alamgir A."/>
            <person name="Owens N."/>
            <person name="Weber N.D."/>
            <person name="Virtaneva K."/>
            <person name="Barbian K."/>
            <person name="Babar A."/>
            <person name="Rosenke K."/>
        </authorList>
    </citation>
    <scope>NUCLEOTIDE SEQUENCE [LARGE SCALE GENOMIC DNA]</scope>
    <source>
        <strain evidence="2">CBS 101.48</strain>
    </source>
</reference>
<dbReference type="OrthoDB" id="2286748at2759"/>
<feature type="coiled-coil region" evidence="1">
    <location>
        <begin position="97"/>
        <end position="124"/>
    </location>
</feature>
<evidence type="ECO:0000313" key="3">
    <source>
        <dbReference type="Proteomes" id="UP000078561"/>
    </source>
</evidence>
<dbReference type="AlphaFoldDB" id="A0A163JS41"/>
<evidence type="ECO:0000313" key="2">
    <source>
        <dbReference type="EMBL" id="SAM04476.1"/>
    </source>
</evidence>
<protein>
    <submittedName>
        <fullName evidence="2">Uncharacterized protein</fullName>
    </submittedName>
</protein>
<evidence type="ECO:0000256" key="1">
    <source>
        <dbReference type="SAM" id="Coils"/>
    </source>
</evidence>
<sequence>MPSMQAHTLKWALPKKPGCRIQKQATRRLSKSNSAPTALGTTEMERLASELAFTYDHLATISVHFESLQLAYTQADLNEHYSATRLGPKEKELLAAYDDLGLQVVHLERKIQTLETRLQELRAHDARTLFRVSASLLAL</sequence>
<keyword evidence="1" id="KW-0175">Coiled coil</keyword>
<dbReference type="Proteomes" id="UP000078561">
    <property type="component" value="Unassembled WGS sequence"/>
</dbReference>
<organism evidence="2">
    <name type="scientific">Absidia glauca</name>
    <name type="common">Pin mould</name>
    <dbReference type="NCBI Taxonomy" id="4829"/>
    <lineage>
        <taxon>Eukaryota</taxon>
        <taxon>Fungi</taxon>
        <taxon>Fungi incertae sedis</taxon>
        <taxon>Mucoromycota</taxon>
        <taxon>Mucoromycotina</taxon>
        <taxon>Mucoromycetes</taxon>
        <taxon>Mucorales</taxon>
        <taxon>Cunninghamellaceae</taxon>
        <taxon>Absidia</taxon>
    </lineage>
</organism>
<dbReference type="EMBL" id="LT554386">
    <property type="protein sequence ID" value="SAM04476.1"/>
    <property type="molecule type" value="Genomic_DNA"/>
</dbReference>
<proteinExistence type="predicted"/>
<accession>A0A163JS41</accession>
<keyword evidence="3" id="KW-1185">Reference proteome</keyword>
<name>A0A163JS41_ABSGL</name>
<dbReference type="InParanoid" id="A0A163JS41"/>
<gene>
    <name evidence="2" type="primary">ABSGL_10340.1 scaffold 11921</name>
</gene>